<evidence type="ECO:0000313" key="1">
    <source>
        <dbReference type="EMBL" id="RMC00560.1"/>
    </source>
</evidence>
<dbReference type="EMBL" id="QRBI01000144">
    <property type="protein sequence ID" value="RMC00560.1"/>
    <property type="molecule type" value="Genomic_DNA"/>
</dbReference>
<accession>A0A3M0JPA4</accession>
<reference evidence="1 2" key="1">
    <citation type="submission" date="2018-07" db="EMBL/GenBank/DDBJ databases">
        <title>A high quality draft genome assembly of the barn swallow (H. rustica rustica).</title>
        <authorList>
            <person name="Formenti G."/>
            <person name="Chiara M."/>
            <person name="Poveda L."/>
            <person name="Francoijs K.-J."/>
            <person name="Bonisoli-Alquati A."/>
            <person name="Canova L."/>
            <person name="Gianfranceschi L."/>
            <person name="Horner D.S."/>
            <person name="Saino N."/>
        </authorList>
    </citation>
    <scope>NUCLEOTIDE SEQUENCE [LARGE SCALE GENOMIC DNA]</scope>
    <source>
        <strain evidence="1">Chelidonia</strain>
        <tissue evidence="1">Blood</tissue>
    </source>
</reference>
<gene>
    <name evidence="1" type="ORF">DUI87_23176</name>
</gene>
<organism evidence="1 2">
    <name type="scientific">Hirundo rustica rustica</name>
    <dbReference type="NCBI Taxonomy" id="333673"/>
    <lineage>
        <taxon>Eukaryota</taxon>
        <taxon>Metazoa</taxon>
        <taxon>Chordata</taxon>
        <taxon>Craniata</taxon>
        <taxon>Vertebrata</taxon>
        <taxon>Euteleostomi</taxon>
        <taxon>Archelosauria</taxon>
        <taxon>Archosauria</taxon>
        <taxon>Dinosauria</taxon>
        <taxon>Saurischia</taxon>
        <taxon>Theropoda</taxon>
        <taxon>Coelurosauria</taxon>
        <taxon>Aves</taxon>
        <taxon>Neognathae</taxon>
        <taxon>Neoaves</taxon>
        <taxon>Telluraves</taxon>
        <taxon>Australaves</taxon>
        <taxon>Passeriformes</taxon>
        <taxon>Sylvioidea</taxon>
        <taxon>Hirundinidae</taxon>
        <taxon>Hirundo</taxon>
    </lineage>
</organism>
<keyword evidence="2" id="KW-1185">Reference proteome</keyword>
<dbReference type="OrthoDB" id="10056483at2759"/>
<sequence>MDISDKWCPSGPVSFNIFINDRKKIKCTPSKFADDTKLSGAVEAPEEQDAIQKGLDKLKKWVYRNVKSFNKTKCWCCTWLGAIPCTAQAGDEQMESSPAQRDLGVLLGERLDMTLPWALPAQRAKRVLGCIQSSVGSRGGRGFCPSALLC</sequence>
<evidence type="ECO:0008006" key="3">
    <source>
        <dbReference type="Google" id="ProtNLM"/>
    </source>
</evidence>
<dbReference type="Proteomes" id="UP000269221">
    <property type="component" value="Unassembled WGS sequence"/>
</dbReference>
<evidence type="ECO:0000313" key="2">
    <source>
        <dbReference type="Proteomes" id="UP000269221"/>
    </source>
</evidence>
<proteinExistence type="predicted"/>
<dbReference type="PANTHER" id="PTHR33332">
    <property type="entry name" value="REVERSE TRANSCRIPTASE DOMAIN-CONTAINING PROTEIN"/>
    <property type="match status" value="1"/>
</dbReference>
<comment type="caution">
    <text evidence="1">The sequence shown here is derived from an EMBL/GenBank/DDBJ whole genome shotgun (WGS) entry which is preliminary data.</text>
</comment>
<protein>
    <recommendedName>
        <fullName evidence="3">Rna-directed dna polymerase from mobile element jockey-like</fullName>
    </recommendedName>
</protein>
<dbReference type="STRING" id="333673.A0A3M0JPA4"/>
<dbReference type="AlphaFoldDB" id="A0A3M0JPA4"/>
<name>A0A3M0JPA4_HIRRU</name>